<dbReference type="InterPro" id="IPR044934">
    <property type="entry name" value="Streptopain_sf"/>
</dbReference>
<dbReference type="RefSeq" id="WP_133554658.1">
    <property type="nucleotide sequence ID" value="NZ_SNWM01000002.1"/>
</dbReference>
<dbReference type="EMBL" id="SNWM01000002">
    <property type="protein sequence ID" value="TDO22911.1"/>
    <property type="molecule type" value="Genomic_DNA"/>
</dbReference>
<dbReference type="Pfam" id="PF01640">
    <property type="entry name" value="Peptidase_C10"/>
    <property type="match status" value="1"/>
</dbReference>
<name>A0A4R6ILH7_9SPHI</name>
<keyword evidence="4" id="KW-1185">Reference proteome</keyword>
<accession>A0A4R6ILH7</accession>
<dbReference type="GO" id="GO:0008234">
    <property type="term" value="F:cysteine-type peptidase activity"/>
    <property type="evidence" value="ECO:0007669"/>
    <property type="project" value="InterPro"/>
</dbReference>
<feature type="chain" id="PRO_5020199406" evidence="2">
    <location>
        <begin position="23"/>
        <end position="260"/>
    </location>
</feature>
<dbReference type="InterPro" id="IPR000200">
    <property type="entry name" value="Peptidase_C10"/>
</dbReference>
<sequence>MNTKSKIAIAITLFSGVSYVVGATSFPGIDTGTKADHILIKTHWKQMGGFEMYTPDHLRLGCWSTALAQIMFYHQLKPFGAVDYTSRHGYVIKEQIDSNTIVLGNLVPEFNLATTEAEKVATAKYNYFAALAVAKDFGTDSYMHKLAPASLLEAHYNVSVKRYISWHGILPFGTGKLKKVICEELNAGRPLFLHFANLKDFGHSVVIDGYQWKDNQLMVHLNQGQGGAQDGWYKFDAAILKDRDDALRVVYAIRPIKNGR</sequence>
<dbReference type="InterPro" id="IPR038765">
    <property type="entry name" value="Papain-like_cys_pep_sf"/>
</dbReference>
<evidence type="ECO:0000256" key="1">
    <source>
        <dbReference type="PIRSR" id="PIRSR600200-1"/>
    </source>
</evidence>
<feature type="signal peptide" evidence="2">
    <location>
        <begin position="1"/>
        <end position="22"/>
    </location>
</feature>
<keyword evidence="2" id="KW-0732">Signal</keyword>
<organism evidence="3 4">
    <name type="scientific">Pedobacter duraquae</name>
    <dbReference type="NCBI Taxonomy" id="425511"/>
    <lineage>
        <taxon>Bacteria</taxon>
        <taxon>Pseudomonadati</taxon>
        <taxon>Bacteroidota</taxon>
        <taxon>Sphingobacteriia</taxon>
        <taxon>Sphingobacteriales</taxon>
        <taxon>Sphingobacteriaceae</taxon>
        <taxon>Pedobacter</taxon>
    </lineage>
</organism>
<evidence type="ECO:0000313" key="3">
    <source>
        <dbReference type="EMBL" id="TDO22911.1"/>
    </source>
</evidence>
<feature type="active site" description="Proton acceptor" evidence="1">
    <location>
        <position position="203"/>
    </location>
</feature>
<dbReference type="OrthoDB" id="2235251at2"/>
<reference evidence="3 4" key="1">
    <citation type="submission" date="2019-03" db="EMBL/GenBank/DDBJ databases">
        <title>Genomic Encyclopedia of Archaeal and Bacterial Type Strains, Phase II (KMG-II): from individual species to whole genera.</title>
        <authorList>
            <person name="Goeker M."/>
        </authorList>
    </citation>
    <scope>NUCLEOTIDE SEQUENCE [LARGE SCALE GENOMIC DNA]</scope>
    <source>
        <strain evidence="3 4">DSM 19034</strain>
    </source>
</reference>
<proteinExistence type="predicted"/>
<dbReference type="Gene3D" id="3.90.70.50">
    <property type="entry name" value="Peptidase C10, streptopain"/>
    <property type="match status" value="1"/>
</dbReference>
<feature type="active site" description="Nucleophile" evidence="1">
    <location>
        <position position="62"/>
    </location>
</feature>
<protein>
    <submittedName>
        <fullName evidence="3">Peptidase C10-like protein</fullName>
    </submittedName>
</protein>
<comment type="caution">
    <text evidence="3">The sequence shown here is derived from an EMBL/GenBank/DDBJ whole genome shotgun (WGS) entry which is preliminary data.</text>
</comment>
<dbReference type="GO" id="GO:0006508">
    <property type="term" value="P:proteolysis"/>
    <property type="evidence" value="ECO:0007669"/>
    <property type="project" value="InterPro"/>
</dbReference>
<evidence type="ECO:0000256" key="2">
    <source>
        <dbReference type="SAM" id="SignalP"/>
    </source>
</evidence>
<dbReference type="AlphaFoldDB" id="A0A4R6ILH7"/>
<dbReference type="Proteomes" id="UP000295499">
    <property type="component" value="Unassembled WGS sequence"/>
</dbReference>
<evidence type="ECO:0000313" key="4">
    <source>
        <dbReference type="Proteomes" id="UP000295499"/>
    </source>
</evidence>
<dbReference type="SUPFAM" id="SSF54001">
    <property type="entry name" value="Cysteine proteinases"/>
    <property type="match status" value="1"/>
</dbReference>
<gene>
    <name evidence="3" type="ORF">CLV32_1896</name>
</gene>